<dbReference type="Proteomes" id="UP001150538">
    <property type="component" value="Unassembled WGS sequence"/>
</dbReference>
<reference evidence="2" key="1">
    <citation type="submission" date="2022-07" db="EMBL/GenBank/DDBJ databases">
        <title>Phylogenomic reconstructions and comparative analyses of Kickxellomycotina fungi.</title>
        <authorList>
            <person name="Reynolds N.K."/>
            <person name="Stajich J.E."/>
            <person name="Barry K."/>
            <person name="Grigoriev I.V."/>
            <person name="Crous P."/>
            <person name="Smith M.E."/>
        </authorList>
    </citation>
    <scope>NUCLEOTIDE SEQUENCE</scope>
    <source>
        <strain evidence="2">NBRC 100468</strain>
    </source>
</reference>
<comment type="caution">
    <text evidence="2">The sequence shown here is derived from an EMBL/GenBank/DDBJ whole genome shotgun (WGS) entry which is preliminary data.</text>
</comment>
<dbReference type="AlphaFoldDB" id="A0A9W8DNU4"/>
<gene>
    <name evidence="2" type="ORF">H4219_002667</name>
</gene>
<dbReference type="EMBL" id="JANBPU010000048">
    <property type="protein sequence ID" value="KAJ1918342.1"/>
    <property type="molecule type" value="Genomic_DNA"/>
</dbReference>
<protein>
    <submittedName>
        <fullName evidence="2">Uncharacterized protein</fullName>
    </submittedName>
</protein>
<proteinExistence type="predicted"/>
<evidence type="ECO:0000313" key="3">
    <source>
        <dbReference type="Proteomes" id="UP001150538"/>
    </source>
</evidence>
<feature type="compositionally biased region" description="Polar residues" evidence="1">
    <location>
        <begin position="209"/>
        <end position="223"/>
    </location>
</feature>
<evidence type="ECO:0000313" key="2">
    <source>
        <dbReference type="EMBL" id="KAJ1918342.1"/>
    </source>
</evidence>
<sequence length="223" mass="24015">MAITNPTARKNDPDIRSPIGSIELGISLPLCGTETPNKTSIKTIKPGDTLEMAFSDRGAAHGGGHCQFAISYNNKDFAVIQDELRHCFKNGPSITNQPEKTKYSIRLPNNLPTGMATIGWTWINALGNREYYMGCVDVYVEGPTPSGNGAKFRGPRLLVVNHPTLGNGLVVPEFNGNYNTGLDLFDGRKMIEVGPGIANGFQEVDTKSGPPTSGDSSNNKVYV</sequence>
<organism evidence="2 3">
    <name type="scientific">Mycoemilia scoparia</name>
    <dbReference type="NCBI Taxonomy" id="417184"/>
    <lineage>
        <taxon>Eukaryota</taxon>
        <taxon>Fungi</taxon>
        <taxon>Fungi incertae sedis</taxon>
        <taxon>Zoopagomycota</taxon>
        <taxon>Kickxellomycotina</taxon>
        <taxon>Kickxellomycetes</taxon>
        <taxon>Kickxellales</taxon>
        <taxon>Kickxellaceae</taxon>
        <taxon>Mycoemilia</taxon>
    </lineage>
</organism>
<dbReference type="Gene3D" id="2.70.50.70">
    <property type="match status" value="1"/>
</dbReference>
<dbReference type="PANTHER" id="PTHR36182">
    <property type="entry name" value="PROTEIN, PUTATIVE (AFU_ORTHOLOGUE AFUA_6G10930)-RELATED"/>
    <property type="match status" value="1"/>
</dbReference>
<dbReference type="PANTHER" id="PTHR36182:SF1">
    <property type="entry name" value="PROTEIN, PUTATIVE (AFU_ORTHOLOGUE AFUA_6G10930)-RELATED"/>
    <property type="match status" value="1"/>
</dbReference>
<accession>A0A9W8DNU4</accession>
<evidence type="ECO:0000256" key="1">
    <source>
        <dbReference type="SAM" id="MobiDB-lite"/>
    </source>
</evidence>
<feature type="region of interest" description="Disordered" evidence="1">
    <location>
        <begin position="200"/>
        <end position="223"/>
    </location>
</feature>
<name>A0A9W8DNU4_9FUNG</name>
<keyword evidence="3" id="KW-1185">Reference proteome</keyword>
<dbReference type="OrthoDB" id="2342176at2759"/>